<evidence type="ECO:0008006" key="3">
    <source>
        <dbReference type="Google" id="ProtNLM"/>
    </source>
</evidence>
<sequence length="61" mass="6625">MCRAKRIASLVGVGVLDKVVMKMRRQGSEVQILGLNEASTTMMDRFAIHDKGSSVPSLPAH</sequence>
<reference evidence="1 2" key="1">
    <citation type="journal article" date="2016" name="Antonie Van Leeuwenhoek">
        <title>Dongia soli sp. nov., isolated from soil from Dokdo, Korea.</title>
        <authorList>
            <person name="Kim D.U."/>
            <person name="Lee H."/>
            <person name="Kim H."/>
            <person name="Kim S.G."/>
            <person name="Ka J.O."/>
        </authorList>
    </citation>
    <scope>NUCLEOTIDE SEQUENCE [LARGE SCALE GENOMIC DNA]</scope>
    <source>
        <strain evidence="1 2">D78</strain>
    </source>
</reference>
<gene>
    <name evidence="1" type="ORF">SMD27_17030</name>
</gene>
<proteinExistence type="predicted"/>
<dbReference type="Gene3D" id="3.30.750.24">
    <property type="entry name" value="STAS domain"/>
    <property type="match status" value="1"/>
</dbReference>
<accession>A0ABU5EDZ5</accession>
<dbReference type="EMBL" id="JAXCLW010000005">
    <property type="protein sequence ID" value="MDY0884551.1"/>
    <property type="molecule type" value="Genomic_DNA"/>
</dbReference>
<dbReference type="Proteomes" id="UP001279642">
    <property type="component" value="Unassembled WGS sequence"/>
</dbReference>
<comment type="caution">
    <text evidence="1">The sequence shown here is derived from an EMBL/GenBank/DDBJ whole genome shotgun (WGS) entry which is preliminary data.</text>
</comment>
<evidence type="ECO:0000313" key="2">
    <source>
        <dbReference type="Proteomes" id="UP001279642"/>
    </source>
</evidence>
<name>A0ABU5EDZ5_9PROT</name>
<dbReference type="InterPro" id="IPR036513">
    <property type="entry name" value="STAS_dom_sf"/>
</dbReference>
<dbReference type="RefSeq" id="WP_320509800.1">
    <property type="nucleotide sequence ID" value="NZ_JAXCLW010000005.1"/>
</dbReference>
<organism evidence="1 2">
    <name type="scientific">Dongia soli</name>
    <dbReference type="NCBI Taxonomy" id="600628"/>
    <lineage>
        <taxon>Bacteria</taxon>
        <taxon>Pseudomonadati</taxon>
        <taxon>Pseudomonadota</taxon>
        <taxon>Alphaproteobacteria</taxon>
        <taxon>Rhodospirillales</taxon>
        <taxon>Dongiaceae</taxon>
        <taxon>Dongia</taxon>
    </lineage>
</organism>
<evidence type="ECO:0000313" key="1">
    <source>
        <dbReference type="EMBL" id="MDY0884551.1"/>
    </source>
</evidence>
<protein>
    <recommendedName>
        <fullName evidence="3">STAS domain-containing protein</fullName>
    </recommendedName>
</protein>
<keyword evidence="2" id="KW-1185">Reference proteome</keyword>